<dbReference type="GO" id="GO:0016616">
    <property type="term" value="F:oxidoreductase activity, acting on the CH-OH group of donors, NAD or NADP as acceptor"/>
    <property type="evidence" value="ECO:0007669"/>
    <property type="project" value="InterPro"/>
</dbReference>
<sequence length="134" mass="14562">MPGRIAVIGDGAMGTVCAIMLAENGRHVQMWSAFPDAAHRLAEVRENERFLPGHRLADSIEITARDDRALADAALAISAVPTQFMRGVWQRLKDHCPADVPICSVAKGIENNTLLRPTQVVRDVLDGSPDSPRP</sequence>
<organism evidence="2">
    <name type="scientific">marine sediment metagenome</name>
    <dbReference type="NCBI Taxonomy" id="412755"/>
    <lineage>
        <taxon>unclassified sequences</taxon>
        <taxon>metagenomes</taxon>
        <taxon>ecological metagenomes</taxon>
    </lineage>
</organism>
<name>X0TTE6_9ZZZZ</name>
<accession>X0TTE6</accession>
<dbReference type="GO" id="GO:0051287">
    <property type="term" value="F:NAD binding"/>
    <property type="evidence" value="ECO:0007669"/>
    <property type="project" value="InterPro"/>
</dbReference>
<feature type="non-terminal residue" evidence="2">
    <location>
        <position position="134"/>
    </location>
</feature>
<dbReference type="GO" id="GO:0005829">
    <property type="term" value="C:cytosol"/>
    <property type="evidence" value="ECO:0007669"/>
    <property type="project" value="TreeGrafter"/>
</dbReference>
<dbReference type="PANTHER" id="PTHR11728">
    <property type="entry name" value="GLYCEROL-3-PHOSPHATE DEHYDROGENASE"/>
    <property type="match status" value="1"/>
</dbReference>
<feature type="domain" description="Glycerol-3-phosphate dehydrogenase NAD-dependent N-terminal" evidence="1">
    <location>
        <begin position="5"/>
        <end position="128"/>
    </location>
</feature>
<dbReference type="InterPro" id="IPR036291">
    <property type="entry name" value="NAD(P)-bd_dom_sf"/>
</dbReference>
<dbReference type="InterPro" id="IPR011128">
    <property type="entry name" value="G3P_DH_NAD-dep_N"/>
</dbReference>
<protein>
    <recommendedName>
        <fullName evidence="1">Glycerol-3-phosphate dehydrogenase NAD-dependent N-terminal domain-containing protein</fullName>
    </recommendedName>
</protein>
<dbReference type="Gene3D" id="3.40.50.720">
    <property type="entry name" value="NAD(P)-binding Rossmann-like Domain"/>
    <property type="match status" value="1"/>
</dbReference>
<dbReference type="PANTHER" id="PTHR11728:SF1">
    <property type="entry name" value="GLYCEROL-3-PHOSPHATE DEHYDROGENASE [NAD(+)] 2, CHLOROPLASTIC"/>
    <property type="match status" value="1"/>
</dbReference>
<dbReference type="EMBL" id="BARS01011485">
    <property type="protein sequence ID" value="GAF90451.1"/>
    <property type="molecule type" value="Genomic_DNA"/>
</dbReference>
<dbReference type="AlphaFoldDB" id="X0TTE6"/>
<dbReference type="GO" id="GO:0046168">
    <property type="term" value="P:glycerol-3-phosphate catabolic process"/>
    <property type="evidence" value="ECO:0007669"/>
    <property type="project" value="InterPro"/>
</dbReference>
<dbReference type="SUPFAM" id="SSF51735">
    <property type="entry name" value="NAD(P)-binding Rossmann-fold domains"/>
    <property type="match status" value="1"/>
</dbReference>
<comment type="caution">
    <text evidence="2">The sequence shown here is derived from an EMBL/GenBank/DDBJ whole genome shotgun (WGS) entry which is preliminary data.</text>
</comment>
<gene>
    <name evidence="2" type="ORF">S01H1_20875</name>
</gene>
<evidence type="ECO:0000259" key="1">
    <source>
        <dbReference type="Pfam" id="PF01210"/>
    </source>
</evidence>
<proteinExistence type="predicted"/>
<reference evidence="2" key="1">
    <citation type="journal article" date="2014" name="Front. Microbiol.">
        <title>High frequency of phylogenetically diverse reductive dehalogenase-homologous genes in deep subseafloor sedimentary metagenomes.</title>
        <authorList>
            <person name="Kawai M."/>
            <person name="Futagami T."/>
            <person name="Toyoda A."/>
            <person name="Takaki Y."/>
            <person name="Nishi S."/>
            <person name="Hori S."/>
            <person name="Arai W."/>
            <person name="Tsubouchi T."/>
            <person name="Morono Y."/>
            <person name="Uchiyama I."/>
            <person name="Ito T."/>
            <person name="Fujiyama A."/>
            <person name="Inagaki F."/>
            <person name="Takami H."/>
        </authorList>
    </citation>
    <scope>NUCLEOTIDE SEQUENCE</scope>
    <source>
        <strain evidence="2">Expedition CK06-06</strain>
    </source>
</reference>
<evidence type="ECO:0000313" key="2">
    <source>
        <dbReference type="EMBL" id="GAF90451.1"/>
    </source>
</evidence>
<dbReference type="Pfam" id="PF01210">
    <property type="entry name" value="NAD_Gly3P_dh_N"/>
    <property type="match status" value="1"/>
</dbReference>